<dbReference type="AlphaFoldDB" id="A0A6C0JN95"/>
<sequence>MVAKGDRKTSVYDWLDGKDRILVVRASTLTKEQTNQIVEFAEEIYVKETPYDFFFFY</sequence>
<accession>A0A6C0JN95</accession>
<proteinExistence type="predicted"/>
<dbReference type="EMBL" id="MN740668">
    <property type="protein sequence ID" value="QHU06833.1"/>
    <property type="molecule type" value="Genomic_DNA"/>
</dbReference>
<reference evidence="1" key="1">
    <citation type="journal article" date="2020" name="Nature">
        <title>Giant virus diversity and host interactions through global metagenomics.</title>
        <authorList>
            <person name="Schulz F."/>
            <person name="Roux S."/>
            <person name="Paez-Espino D."/>
            <person name="Jungbluth S."/>
            <person name="Walsh D.A."/>
            <person name="Denef V.J."/>
            <person name="McMahon K.D."/>
            <person name="Konstantinidis K.T."/>
            <person name="Eloe-Fadrosh E.A."/>
            <person name="Kyrpides N.C."/>
            <person name="Woyke T."/>
        </authorList>
    </citation>
    <scope>NUCLEOTIDE SEQUENCE</scope>
    <source>
        <strain evidence="1">GVMAG-S-1038524-41</strain>
    </source>
</reference>
<organism evidence="1">
    <name type="scientific">viral metagenome</name>
    <dbReference type="NCBI Taxonomy" id="1070528"/>
    <lineage>
        <taxon>unclassified sequences</taxon>
        <taxon>metagenomes</taxon>
        <taxon>organismal metagenomes</taxon>
    </lineage>
</organism>
<protein>
    <submittedName>
        <fullName evidence="1">Uncharacterized protein</fullName>
    </submittedName>
</protein>
<evidence type="ECO:0000313" key="1">
    <source>
        <dbReference type="EMBL" id="QHU06833.1"/>
    </source>
</evidence>
<name>A0A6C0JN95_9ZZZZ</name>